<dbReference type="PROSITE" id="PS50110">
    <property type="entry name" value="RESPONSE_REGULATORY"/>
    <property type="match status" value="1"/>
</dbReference>
<evidence type="ECO:0000259" key="2">
    <source>
        <dbReference type="PROSITE" id="PS50110"/>
    </source>
</evidence>
<protein>
    <submittedName>
        <fullName evidence="3">Response regulator</fullName>
    </submittedName>
</protein>
<dbReference type="PANTHER" id="PTHR44520:SF2">
    <property type="entry name" value="RESPONSE REGULATOR RCP1"/>
    <property type="match status" value="1"/>
</dbReference>
<gene>
    <name evidence="3" type="ORF">JI741_04255</name>
</gene>
<keyword evidence="1" id="KW-0597">Phosphoprotein</keyword>
<proteinExistence type="predicted"/>
<keyword evidence="4" id="KW-1185">Reference proteome</keyword>
<dbReference type="PANTHER" id="PTHR44520">
    <property type="entry name" value="RESPONSE REGULATOR RCP1-RELATED"/>
    <property type="match status" value="1"/>
</dbReference>
<dbReference type="InterPro" id="IPR001789">
    <property type="entry name" value="Sig_transdc_resp-reg_receiver"/>
</dbReference>
<name>A0ABS1KLS0_9BACT</name>
<evidence type="ECO:0000313" key="3">
    <source>
        <dbReference type="EMBL" id="MBL0740414.1"/>
    </source>
</evidence>
<accession>A0ABS1KLS0</accession>
<dbReference type="Pfam" id="PF00072">
    <property type="entry name" value="Response_reg"/>
    <property type="match status" value="1"/>
</dbReference>
<dbReference type="SMART" id="SM00448">
    <property type="entry name" value="REC"/>
    <property type="match status" value="1"/>
</dbReference>
<reference evidence="3 4" key="1">
    <citation type="submission" date="2021-01" db="EMBL/GenBank/DDBJ databases">
        <title>Chryseolinea sp. Jin1 Genome sequencing and assembly.</title>
        <authorList>
            <person name="Kim I."/>
        </authorList>
    </citation>
    <scope>NUCLEOTIDE SEQUENCE [LARGE SCALE GENOMIC DNA]</scope>
    <source>
        <strain evidence="3 4">Jin1</strain>
    </source>
</reference>
<dbReference type="InterPro" id="IPR052893">
    <property type="entry name" value="TCS_response_regulator"/>
</dbReference>
<dbReference type="RefSeq" id="WP_202007690.1">
    <property type="nucleotide sequence ID" value="NZ_JAERRB010000001.1"/>
</dbReference>
<feature type="modified residue" description="4-aspartylphosphate" evidence="1">
    <location>
        <position position="60"/>
    </location>
</feature>
<sequence length="128" mass="14311">MKNVLLVDDDKVFNFINTQMLRQAGIASDIHTAMNGKQAIDYLNTCSEETAPFPDLILLDLNMPIMDGFGFLEAFRFLGHEKENVNIIVLSSSENPSDIHKAKDMGASLYLTKPLSTESLRRALEFTS</sequence>
<dbReference type="InterPro" id="IPR011006">
    <property type="entry name" value="CheY-like_superfamily"/>
</dbReference>
<feature type="domain" description="Response regulatory" evidence="2">
    <location>
        <begin position="3"/>
        <end position="128"/>
    </location>
</feature>
<dbReference type="EMBL" id="JAERRB010000001">
    <property type="protein sequence ID" value="MBL0740414.1"/>
    <property type="molecule type" value="Genomic_DNA"/>
</dbReference>
<dbReference type="Proteomes" id="UP000613030">
    <property type="component" value="Unassembled WGS sequence"/>
</dbReference>
<comment type="caution">
    <text evidence="3">The sequence shown here is derived from an EMBL/GenBank/DDBJ whole genome shotgun (WGS) entry which is preliminary data.</text>
</comment>
<dbReference type="Gene3D" id="3.40.50.2300">
    <property type="match status" value="1"/>
</dbReference>
<evidence type="ECO:0000256" key="1">
    <source>
        <dbReference type="PROSITE-ProRule" id="PRU00169"/>
    </source>
</evidence>
<dbReference type="SUPFAM" id="SSF52172">
    <property type="entry name" value="CheY-like"/>
    <property type="match status" value="1"/>
</dbReference>
<evidence type="ECO:0000313" key="4">
    <source>
        <dbReference type="Proteomes" id="UP000613030"/>
    </source>
</evidence>
<organism evidence="3 4">
    <name type="scientific">Chryseolinea lacunae</name>
    <dbReference type="NCBI Taxonomy" id="2801331"/>
    <lineage>
        <taxon>Bacteria</taxon>
        <taxon>Pseudomonadati</taxon>
        <taxon>Bacteroidota</taxon>
        <taxon>Cytophagia</taxon>
        <taxon>Cytophagales</taxon>
        <taxon>Fulvivirgaceae</taxon>
        <taxon>Chryseolinea</taxon>
    </lineage>
</organism>